<organism evidence="11 12">
    <name type="scientific">Nemorincola caseinilytica</name>
    <dbReference type="NCBI Taxonomy" id="2054315"/>
    <lineage>
        <taxon>Bacteria</taxon>
        <taxon>Pseudomonadati</taxon>
        <taxon>Bacteroidota</taxon>
        <taxon>Chitinophagia</taxon>
        <taxon>Chitinophagales</taxon>
        <taxon>Chitinophagaceae</taxon>
        <taxon>Nemorincola</taxon>
    </lineage>
</organism>
<dbReference type="Pfam" id="PF00175">
    <property type="entry name" value="NAD_binding_1"/>
    <property type="match status" value="1"/>
</dbReference>
<feature type="domain" description="2Fe-2S ferredoxin-type" evidence="9">
    <location>
        <begin position="287"/>
        <end position="378"/>
    </location>
</feature>
<dbReference type="InterPro" id="IPR001041">
    <property type="entry name" value="2Fe-2S_ferredoxin-type"/>
</dbReference>
<dbReference type="InterPro" id="IPR050415">
    <property type="entry name" value="MRET"/>
</dbReference>
<accession>A0ABP8NFQ9</accession>
<dbReference type="Proteomes" id="UP001500067">
    <property type="component" value="Unassembled WGS sequence"/>
</dbReference>
<evidence type="ECO:0000256" key="2">
    <source>
        <dbReference type="ARBA" id="ARBA00022630"/>
    </source>
</evidence>
<dbReference type="SUPFAM" id="SSF63380">
    <property type="entry name" value="Riboflavin synthase domain-like"/>
    <property type="match status" value="1"/>
</dbReference>
<dbReference type="InterPro" id="IPR008333">
    <property type="entry name" value="Cbr1-like_FAD-bd_dom"/>
</dbReference>
<reference evidence="12" key="1">
    <citation type="journal article" date="2019" name="Int. J. Syst. Evol. Microbiol.">
        <title>The Global Catalogue of Microorganisms (GCM) 10K type strain sequencing project: providing services to taxonomists for standard genome sequencing and annotation.</title>
        <authorList>
            <consortium name="The Broad Institute Genomics Platform"/>
            <consortium name="The Broad Institute Genome Sequencing Center for Infectious Disease"/>
            <person name="Wu L."/>
            <person name="Ma J."/>
        </authorList>
    </citation>
    <scope>NUCLEOTIDE SEQUENCE [LARGE SCALE GENOMIC DNA]</scope>
    <source>
        <strain evidence="12">JCM 32105</strain>
    </source>
</reference>
<evidence type="ECO:0000313" key="11">
    <source>
        <dbReference type="EMBL" id="GAA4466222.1"/>
    </source>
</evidence>
<evidence type="ECO:0000256" key="4">
    <source>
        <dbReference type="ARBA" id="ARBA00022723"/>
    </source>
</evidence>
<dbReference type="InterPro" id="IPR011884">
    <property type="entry name" value="PaaE"/>
</dbReference>
<evidence type="ECO:0000256" key="7">
    <source>
        <dbReference type="ARBA" id="ARBA00023004"/>
    </source>
</evidence>
<dbReference type="SUPFAM" id="SSF54292">
    <property type="entry name" value="2Fe-2S ferredoxin-like"/>
    <property type="match status" value="1"/>
</dbReference>
<gene>
    <name evidence="11" type="primary">paaK</name>
    <name evidence="11" type="ORF">GCM10023093_20020</name>
</gene>
<feature type="domain" description="FAD-binding FR-type" evidence="10">
    <location>
        <begin position="21"/>
        <end position="125"/>
    </location>
</feature>
<dbReference type="Pfam" id="PF00111">
    <property type="entry name" value="Fer2"/>
    <property type="match status" value="1"/>
</dbReference>
<evidence type="ECO:0000313" key="12">
    <source>
        <dbReference type="Proteomes" id="UP001500067"/>
    </source>
</evidence>
<keyword evidence="3" id="KW-0001">2Fe-2S</keyword>
<dbReference type="PANTHER" id="PTHR47354:SF8">
    <property type="entry name" value="1,2-PHENYLACETYL-COA EPOXIDASE, SUBUNIT E"/>
    <property type="match status" value="1"/>
</dbReference>
<keyword evidence="5" id="KW-0274">FAD</keyword>
<evidence type="ECO:0000256" key="3">
    <source>
        <dbReference type="ARBA" id="ARBA00022714"/>
    </source>
</evidence>
<dbReference type="PRINTS" id="PR00406">
    <property type="entry name" value="CYTB5RDTASE"/>
</dbReference>
<evidence type="ECO:0000256" key="8">
    <source>
        <dbReference type="ARBA" id="ARBA00023014"/>
    </source>
</evidence>
<dbReference type="Gene3D" id="2.40.30.10">
    <property type="entry name" value="Translation factors"/>
    <property type="match status" value="1"/>
</dbReference>
<evidence type="ECO:0000256" key="5">
    <source>
        <dbReference type="ARBA" id="ARBA00022827"/>
    </source>
</evidence>
<dbReference type="EMBL" id="BAABFA010000011">
    <property type="protein sequence ID" value="GAA4466222.1"/>
    <property type="molecule type" value="Genomic_DNA"/>
</dbReference>
<comment type="caution">
    <text evidence="11">The sequence shown here is derived from an EMBL/GenBank/DDBJ whole genome shotgun (WGS) entry which is preliminary data.</text>
</comment>
<evidence type="ECO:0000256" key="1">
    <source>
        <dbReference type="ARBA" id="ARBA00001974"/>
    </source>
</evidence>
<name>A0ABP8NFQ9_9BACT</name>
<dbReference type="InterPro" id="IPR039261">
    <property type="entry name" value="FNR_nucleotide-bd"/>
</dbReference>
<keyword evidence="7" id="KW-0408">Iron</keyword>
<dbReference type="InterPro" id="IPR017938">
    <property type="entry name" value="Riboflavin_synthase-like_b-brl"/>
</dbReference>
<keyword evidence="4" id="KW-0479">Metal-binding</keyword>
<dbReference type="Gene3D" id="3.10.20.30">
    <property type="match status" value="1"/>
</dbReference>
<dbReference type="CDD" id="cd00207">
    <property type="entry name" value="fer2"/>
    <property type="match status" value="1"/>
</dbReference>
<comment type="cofactor">
    <cofactor evidence="1">
        <name>FAD</name>
        <dbReference type="ChEBI" id="CHEBI:57692"/>
    </cofactor>
</comment>
<dbReference type="CDD" id="cd06214">
    <property type="entry name" value="PA_degradation_oxidoreductase_like"/>
    <property type="match status" value="1"/>
</dbReference>
<evidence type="ECO:0000259" key="10">
    <source>
        <dbReference type="PROSITE" id="PS51384"/>
    </source>
</evidence>
<sequence>MHSYFGFHKYFCPFITHMSALKFHPLKVKDVRTETADCVSVSFHIPAELKEAFAFRPGQYLTFRTHIDGAEVRRSYSICASPGEGDLRVAIKKVEQGKFSTWANGTLRPGDVIDTMPPMGNFTPRDRTGRRNYLAFVAGSGITPVMSIMKAVLEEDPESTFTLIYGNRTRNSIIFREAIEGLKNKYMLRLRLYHVLSREYMDIPMFSGRLGAQKCKDLCDKIIDLSTIDEAFICGPEDMILSIRQQLVDMGMPTGKVHIELFTSPDQPKQGHEKWVSTHKGDDGPKSKVSITLDGATFDMEVGFNGETILDAALKAGADLPYACKGGVCCTCRAKVTEGEVEMEVNYALEHDEIEKGFVLTCQAHPRTERVVIDFDAR</sequence>
<dbReference type="NCBIfam" id="TIGR02160">
    <property type="entry name" value="PA_CoA_Oxy5"/>
    <property type="match status" value="1"/>
</dbReference>
<dbReference type="InterPro" id="IPR017927">
    <property type="entry name" value="FAD-bd_FR_type"/>
</dbReference>
<protein>
    <submittedName>
        <fullName evidence="11">Phenylacetate-CoA oxygenase/reductase subunit PaaK</fullName>
    </submittedName>
</protein>
<dbReference type="PANTHER" id="PTHR47354">
    <property type="entry name" value="NADH OXIDOREDUCTASE HCR"/>
    <property type="match status" value="1"/>
</dbReference>
<evidence type="ECO:0000256" key="6">
    <source>
        <dbReference type="ARBA" id="ARBA00023002"/>
    </source>
</evidence>
<dbReference type="Gene3D" id="3.40.50.80">
    <property type="entry name" value="Nucleotide-binding domain of ferredoxin-NADP reductase (FNR) module"/>
    <property type="match status" value="1"/>
</dbReference>
<dbReference type="PROSITE" id="PS51384">
    <property type="entry name" value="FAD_FR"/>
    <property type="match status" value="1"/>
</dbReference>
<evidence type="ECO:0000259" key="9">
    <source>
        <dbReference type="PROSITE" id="PS51085"/>
    </source>
</evidence>
<proteinExistence type="predicted"/>
<dbReference type="InterPro" id="IPR036010">
    <property type="entry name" value="2Fe-2S_ferredoxin-like_sf"/>
</dbReference>
<keyword evidence="12" id="KW-1185">Reference proteome</keyword>
<dbReference type="SUPFAM" id="SSF52343">
    <property type="entry name" value="Ferredoxin reductase-like, C-terminal NADP-linked domain"/>
    <property type="match status" value="1"/>
</dbReference>
<dbReference type="Pfam" id="PF00970">
    <property type="entry name" value="FAD_binding_6"/>
    <property type="match status" value="1"/>
</dbReference>
<keyword evidence="2" id="KW-0285">Flavoprotein</keyword>
<dbReference type="PROSITE" id="PS51085">
    <property type="entry name" value="2FE2S_FER_2"/>
    <property type="match status" value="1"/>
</dbReference>
<dbReference type="InterPro" id="IPR001433">
    <property type="entry name" value="OxRdtase_FAD/NAD-bd"/>
</dbReference>
<keyword evidence="8" id="KW-0411">Iron-sulfur</keyword>
<keyword evidence="6" id="KW-0560">Oxidoreductase</keyword>
<dbReference type="InterPro" id="IPR012675">
    <property type="entry name" value="Beta-grasp_dom_sf"/>
</dbReference>